<dbReference type="Pfam" id="PF13853">
    <property type="entry name" value="7tm_4"/>
    <property type="match status" value="1"/>
</dbReference>
<evidence type="ECO:0000256" key="2">
    <source>
        <dbReference type="ARBA" id="ARBA00022475"/>
    </source>
</evidence>
<evidence type="ECO:0000256" key="9">
    <source>
        <dbReference type="ARBA" id="ARBA00023224"/>
    </source>
</evidence>
<evidence type="ECO:0000256" key="10">
    <source>
        <dbReference type="SAM" id="Phobius"/>
    </source>
</evidence>
<protein>
    <submittedName>
        <fullName evidence="12">OR6F1 protein</fullName>
    </submittedName>
</protein>
<dbReference type="InterPro" id="IPR017452">
    <property type="entry name" value="GPCR_Rhodpsn_7TM"/>
</dbReference>
<dbReference type="GO" id="GO:0005886">
    <property type="term" value="C:plasma membrane"/>
    <property type="evidence" value="ECO:0007669"/>
    <property type="project" value="UniProtKB-SubCell"/>
</dbReference>
<evidence type="ECO:0000259" key="11">
    <source>
        <dbReference type="PROSITE" id="PS50262"/>
    </source>
</evidence>
<dbReference type="AlphaFoldDB" id="A0A7K8Z3Q9"/>
<organism evidence="12 13">
    <name type="scientific">Sakesphorus luctuosus</name>
    <dbReference type="NCBI Taxonomy" id="419690"/>
    <lineage>
        <taxon>Eukaryota</taxon>
        <taxon>Metazoa</taxon>
        <taxon>Chordata</taxon>
        <taxon>Craniata</taxon>
        <taxon>Vertebrata</taxon>
        <taxon>Euteleostomi</taxon>
        <taxon>Archelosauria</taxon>
        <taxon>Archosauria</taxon>
        <taxon>Dinosauria</taxon>
        <taxon>Saurischia</taxon>
        <taxon>Theropoda</taxon>
        <taxon>Coelurosauria</taxon>
        <taxon>Aves</taxon>
        <taxon>Neognathae</taxon>
        <taxon>Neoaves</taxon>
        <taxon>Telluraves</taxon>
        <taxon>Australaves</taxon>
        <taxon>Passeriformes</taxon>
        <taxon>Thamnophilidae</taxon>
        <taxon>Sakesphorus</taxon>
    </lineage>
</organism>
<comment type="caution">
    <text evidence="12">The sequence shown here is derived from an EMBL/GenBank/DDBJ whole genome shotgun (WGS) entry which is preliminary data.</text>
</comment>
<evidence type="ECO:0000256" key="6">
    <source>
        <dbReference type="ARBA" id="ARBA00023040"/>
    </source>
</evidence>
<evidence type="ECO:0000256" key="7">
    <source>
        <dbReference type="ARBA" id="ARBA00023136"/>
    </source>
</evidence>
<feature type="transmembrane region" description="Helical" evidence="10">
    <location>
        <begin position="28"/>
        <end position="48"/>
    </location>
</feature>
<dbReference type="PRINTS" id="PR00245">
    <property type="entry name" value="OLFACTORYR"/>
</dbReference>
<keyword evidence="13" id="KW-1185">Reference proteome</keyword>
<dbReference type="PANTHER" id="PTHR26454">
    <property type="entry name" value="OLFACTORY RECEPTOR"/>
    <property type="match status" value="1"/>
</dbReference>
<name>A0A7K8Z3Q9_9PASS</name>
<keyword evidence="4" id="KW-0552">Olfaction</keyword>
<keyword evidence="6" id="KW-0297">G-protein coupled receptor</keyword>
<evidence type="ECO:0000256" key="8">
    <source>
        <dbReference type="ARBA" id="ARBA00023170"/>
    </source>
</evidence>
<feature type="transmembrane region" description="Helical" evidence="10">
    <location>
        <begin position="60"/>
        <end position="85"/>
    </location>
</feature>
<feature type="non-terminal residue" evidence="12">
    <location>
        <position position="1"/>
    </location>
</feature>
<evidence type="ECO:0000256" key="1">
    <source>
        <dbReference type="ARBA" id="ARBA00004651"/>
    </source>
</evidence>
<reference evidence="12 13" key="1">
    <citation type="submission" date="2019-09" db="EMBL/GenBank/DDBJ databases">
        <title>Bird 10,000 Genomes (B10K) Project - Family phase.</title>
        <authorList>
            <person name="Zhang G."/>
        </authorList>
    </citation>
    <scope>NUCLEOTIDE SEQUENCE [LARGE SCALE GENOMIC DNA]</scope>
    <source>
        <strain evidence="12">B10K-DU-001-06</strain>
        <tissue evidence="12">Muscle</tissue>
    </source>
</reference>
<sequence length="107" mass="11779">LTSQSQSISFTGCLLQRYFIFPFGCTEYFFIAVMTCDHYLAVCYSLSYSTIMTSTLSRGLVVSSWCAGGFLIISVPICLISGLSFCASNITDHFFCDISPWLALSCS</sequence>
<dbReference type="GO" id="GO:0004930">
    <property type="term" value="F:G protein-coupled receptor activity"/>
    <property type="evidence" value="ECO:0007669"/>
    <property type="project" value="UniProtKB-KW"/>
</dbReference>
<keyword evidence="5 10" id="KW-1133">Transmembrane helix</keyword>
<dbReference type="Gene3D" id="1.20.1070.10">
    <property type="entry name" value="Rhodopsin 7-helix transmembrane proteins"/>
    <property type="match status" value="1"/>
</dbReference>
<dbReference type="InterPro" id="IPR047132">
    <property type="entry name" value="Olfact_rcpt_6C-like"/>
</dbReference>
<keyword evidence="4" id="KW-0716">Sensory transduction</keyword>
<evidence type="ECO:0000313" key="12">
    <source>
        <dbReference type="EMBL" id="NXG09983.1"/>
    </source>
</evidence>
<dbReference type="PANTHER" id="PTHR26454:SF73">
    <property type="entry name" value="OLFACTORY RECEPTOR"/>
    <property type="match status" value="1"/>
</dbReference>
<evidence type="ECO:0000256" key="4">
    <source>
        <dbReference type="ARBA" id="ARBA00022725"/>
    </source>
</evidence>
<dbReference type="PROSITE" id="PS50262">
    <property type="entry name" value="G_PROTEIN_RECEP_F1_2"/>
    <property type="match status" value="1"/>
</dbReference>
<evidence type="ECO:0000256" key="5">
    <source>
        <dbReference type="ARBA" id="ARBA00022989"/>
    </source>
</evidence>
<keyword evidence="7 10" id="KW-0472">Membrane</keyword>
<dbReference type="EMBL" id="VWZD01010921">
    <property type="protein sequence ID" value="NXG09983.1"/>
    <property type="molecule type" value="Genomic_DNA"/>
</dbReference>
<dbReference type="Proteomes" id="UP000558958">
    <property type="component" value="Unassembled WGS sequence"/>
</dbReference>
<dbReference type="GO" id="GO:0004984">
    <property type="term" value="F:olfactory receptor activity"/>
    <property type="evidence" value="ECO:0007669"/>
    <property type="project" value="InterPro"/>
</dbReference>
<comment type="subcellular location">
    <subcellularLocation>
        <location evidence="1">Cell membrane</location>
        <topology evidence="1">Multi-pass membrane protein</topology>
    </subcellularLocation>
</comment>
<feature type="domain" description="G-protein coupled receptors family 1 profile" evidence="11">
    <location>
        <begin position="1"/>
        <end position="107"/>
    </location>
</feature>
<dbReference type="SUPFAM" id="SSF81321">
    <property type="entry name" value="Family A G protein-coupled receptor-like"/>
    <property type="match status" value="1"/>
</dbReference>
<keyword evidence="9" id="KW-0807">Transducer</keyword>
<keyword evidence="2" id="KW-1003">Cell membrane</keyword>
<proteinExistence type="predicted"/>
<evidence type="ECO:0000256" key="3">
    <source>
        <dbReference type="ARBA" id="ARBA00022692"/>
    </source>
</evidence>
<feature type="non-terminal residue" evidence="12">
    <location>
        <position position="107"/>
    </location>
</feature>
<evidence type="ECO:0000313" key="13">
    <source>
        <dbReference type="Proteomes" id="UP000558958"/>
    </source>
</evidence>
<keyword evidence="8" id="KW-0675">Receptor</keyword>
<gene>
    <name evidence="12" type="primary">Or6f1_1</name>
    <name evidence="12" type="ORF">SAKLUC_R15607</name>
</gene>
<keyword evidence="3 10" id="KW-0812">Transmembrane</keyword>
<dbReference type="InterPro" id="IPR000725">
    <property type="entry name" value="Olfact_rcpt"/>
</dbReference>
<accession>A0A7K8Z3Q9</accession>